<comment type="caution">
    <text evidence="2">The sequence shown here is derived from an EMBL/GenBank/DDBJ whole genome shotgun (WGS) entry which is preliminary data.</text>
</comment>
<reference evidence="2 3" key="1">
    <citation type="submission" date="2019-12" db="EMBL/GenBank/DDBJ databases">
        <title>Nocardia sp. nov. ET3-3 isolated from soil.</title>
        <authorList>
            <person name="Kanchanasin P."/>
            <person name="Tanasupawat S."/>
            <person name="Yuki M."/>
            <person name="Kudo T."/>
        </authorList>
    </citation>
    <scope>NUCLEOTIDE SEQUENCE [LARGE SCALE GENOMIC DNA]</scope>
    <source>
        <strain evidence="2 3">ET3-3</strain>
    </source>
</reference>
<evidence type="ECO:0000256" key="1">
    <source>
        <dbReference type="SAM" id="Phobius"/>
    </source>
</evidence>
<evidence type="ECO:0000313" key="2">
    <source>
        <dbReference type="EMBL" id="MVU83797.1"/>
    </source>
</evidence>
<feature type="transmembrane region" description="Helical" evidence="1">
    <location>
        <begin position="81"/>
        <end position="101"/>
    </location>
</feature>
<accession>A0A7K1VB50</accession>
<dbReference type="EMBL" id="WRPP01000015">
    <property type="protein sequence ID" value="MVU83797.1"/>
    <property type="molecule type" value="Genomic_DNA"/>
</dbReference>
<organism evidence="2 3">
    <name type="scientific">Nocardia terrae</name>
    <dbReference type="NCBI Taxonomy" id="2675851"/>
    <lineage>
        <taxon>Bacteria</taxon>
        <taxon>Bacillati</taxon>
        <taxon>Actinomycetota</taxon>
        <taxon>Actinomycetes</taxon>
        <taxon>Mycobacteriales</taxon>
        <taxon>Nocardiaceae</taxon>
        <taxon>Nocardia</taxon>
    </lineage>
</organism>
<feature type="transmembrane region" description="Helical" evidence="1">
    <location>
        <begin position="107"/>
        <end position="133"/>
    </location>
</feature>
<dbReference type="RefSeq" id="WP_157393363.1">
    <property type="nucleotide sequence ID" value="NZ_WRPP01000015.1"/>
</dbReference>
<name>A0A7K1VB50_9NOCA</name>
<evidence type="ECO:0000313" key="3">
    <source>
        <dbReference type="Proteomes" id="UP000466794"/>
    </source>
</evidence>
<keyword evidence="1" id="KW-1133">Transmembrane helix</keyword>
<keyword evidence="1" id="KW-0812">Transmembrane</keyword>
<sequence>MSVQLEVSDRSRNRVLMVLAASLLILIVYWVLWFSARGAVASNDRPAYIEFENAFPLADAWLAVCVLAAAIALITRHATTLLWLLAGGGSAIYLFCLDALYDLENGIWWRSGAGGLIELGINVITLAVGVGLLRWTWRRRTALTA</sequence>
<feature type="transmembrane region" description="Helical" evidence="1">
    <location>
        <begin position="54"/>
        <end position="74"/>
    </location>
</feature>
<keyword evidence="1" id="KW-0472">Membrane</keyword>
<feature type="transmembrane region" description="Helical" evidence="1">
    <location>
        <begin position="15"/>
        <end position="34"/>
    </location>
</feature>
<keyword evidence="3" id="KW-1185">Reference proteome</keyword>
<gene>
    <name evidence="2" type="ORF">GPX89_42020</name>
</gene>
<dbReference type="Proteomes" id="UP000466794">
    <property type="component" value="Unassembled WGS sequence"/>
</dbReference>
<protein>
    <submittedName>
        <fullName evidence="2">Uncharacterized protein</fullName>
    </submittedName>
</protein>
<proteinExistence type="predicted"/>
<dbReference type="AlphaFoldDB" id="A0A7K1VB50"/>